<evidence type="ECO:0000313" key="10">
    <source>
        <dbReference type="EMBL" id="CAK9327068.1"/>
    </source>
</evidence>
<evidence type="ECO:0000256" key="5">
    <source>
        <dbReference type="ARBA" id="ARBA00023163"/>
    </source>
</evidence>
<sequence>MANVSKSENYSKPSEEESELRRGPWTIEEDTLLIHYIAGHGEGQWNILAKQAGLKRTGKSCRLRWLNYLKPDVKRGNLTLQEQLLILELHSKLGNRWSKIAQHLPGRTDNEIKNYWRTRVQKQLRHLKVEANSSRVLDAIHDLSVLEAMDQSSNPSLNFPPSSLHNTTLPNMSETAILPFNDNRGGSPLPPPSSANQWPEISEYPPNSCGEFVEAWSFNMLQKQEPVCALGAWEVADCDAHMAAPDWLLEDAMVGNLWSLEDHHLV</sequence>
<dbReference type="InterPro" id="IPR017930">
    <property type="entry name" value="Myb_dom"/>
</dbReference>
<feature type="domain" description="HTH myb-type" evidence="9">
    <location>
        <begin position="70"/>
        <end position="124"/>
    </location>
</feature>
<comment type="subcellular location">
    <subcellularLocation>
        <location evidence="1">Nucleus</location>
    </subcellularLocation>
</comment>
<dbReference type="PROSITE" id="PS51294">
    <property type="entry name" value="HTH_MYB"/>
    <property type="match status" value="2"/>
</dbReference>
<dbReference type="Proteomes" id="UP001642487">
    <property type="component" value="Chromosome 8"/>
</dbReference>
<feature type="region of interest" description="Disordered" evidence="7">
    <location>
        <begin position="1"/>
        <end position="22"/>
    </location>
</feature>
<organism evidence="10 11">
    <name type="scientific">Citrullus colocynthis</name>
    <name type="common">colocynth</name>
    <dbReference type="NCBI Taxonomy" id="252529"/>
    <lineage>
        <taxon>Eukaryota</taxon>
        <taxon>Viridiplantae</taxon>
        <taxon>Streptophyta</taxon>
        <taxon>Embryophyta</taxon>
        <taxon>Tracheophyta</taxon>
        <taxon>Spermatophyta</taxon>
        <taxon>Magnoliopsida</taxon>
        <taxon>eudicotyledons</taxon>
        <taxon>Gunneridae</taxon>
        <taxon>Pentapetalae</taxon>
        <taxon>rosids</taxon>
        <taxon>fabids</taxon>
        <taxon>Cucurbitales</taxon>
        <taxon>Cucurbitaceae</taxon>
        <taxon>Benincaseae</taxon>
        <taxon>Citrullus</taxon>
    </lineage>
</organism>
<keyword evidence="11" id="KW-1185">Reference proteome</keyword>
<dbReference type="InterPro" id="IPR009057">
    <property type="entry name" value="Homeodomain-like_sf"/>
</dbReference>
<dbReference type="Gene3D" id="1.10.10.60">
    <property type="entry name" value="Homeodomain-like"/>
    <property type="match status" value="2"/>
</dbReference>
<dbReference type="PANTHER" id="PTHR45675:SF30">
    <property type="entry name" value="TRANSCRIPTION FACTOR MYB62"/>
    <property type="match status" value="1"/>
</dbReference>
<evidence type="ECO:0000259" key="9">
    <source>
        <dbReference type="PROSITE" id="PS51294"/>
    </source>
</evidence>
<feature type="compositionally biased region" description="Polar residues" evidence="7">
    <location>
        <begin position="1"/>
        <end position="12"/>
    </location>
</feature>
<feature type="domain" description="Myb-like" evidence="8">
    <location>
        <begin position="17"/>
        <end position="69"/>
    </location>
</feature>
<evidence type="ECO:0000256" key="3">
    <source>
        <dbReference type="ARBA" id="ARBA00023015"/>
    </source>
</evidence>
<feature type="compositionally biased region" description="Basic and acidic residues" evidence="7">
    <location>
        <begin position="13"/>
        <end position="22"/>
    </location>
</feature>
<evidence type="ECO:0000256" key="1">
    <source>
        <dbReference type="ARBA" id="ARBA00004123"/>
    </source>
</evidence>
<keyword evidence="4" id="KW-0238">DNA-binding</keyword>
<evidence type="ECO:0000313" key="11">
    <source>
        <dbReference type="Proteomes" id="UP001642487"/>
    </source>
</evidence>
<dbReference type="CDD" id="cd00167">
    <property type="entry name" value="SANT"/>
    <property type="match status" value="2"/>
</dbReference>
<accession>A0ABP0Z5F1</accession>
<dbReference type="InterPro" id="IPR044676">
    <property type="entry name" value="EOBI/EOBII-like_plant"/>
</dbReference>
<gene>
    <name evidence="10" type="ORF">CITCOLO1_LOCUS19435</name>
</gene>
<dbReference type="SUPFAM" id="SSF46689">
    <property type="entry name" value="Homeodomain-like"/>
    <property type="match status" value="1"/>
</dbReference>
<dbReference type="PANTHER" id="PTHR45675">
    <property type="entry name" value="MYB TRANSCRIPTION FACTOR-RELATED-RELATED"/>
    <property type="match status" value="1"/>
</dbReference>
<evidence type="ECO:0000256" key="2">
    <source>
        <dbReference type="ARBA" id="ARBA00022737"/>
    </source>
</evidence>
<evidence type="ECO:0000259" key="8">
    <source>
        <dbReference type="PROSITE" id="PS50090"/>
    </source>
</evidence>
<feature type="domain" description="HTH myb-type" evidence="9">
    <location>
        <begin position="17"/>
        <end position="69"/>
    </location>
</feature>
<dbReference type="InterPro" id="IPR001005">
    <property type="entry name" value="SANT/Myb"/>
</dbReference>
<keyword evidence="2" id="KW-0677">Repeat</keyword>
<evidence type="ECO:0000256" key="6">
    <source>
        <dbReference type="ARBA" id="ARBA00023242"/>
    </source>
</evidence>
<name>A0ABP0Z5F1_9ROSI</name>
<keyword evidence="5" id="KW-0804">Transcription</keyword>
<dbReference type="Pfam" id="PF00249">
    <property type="entry name" value="Myb_DNA-binding"/>
    <property type="match status" value="2"/>
</dbReference>
<keyword evidence="6" id="KW-0539">Nucleus</keyword>
<evidence type="ECO:0000256" key="7">
    <source>
        <dbReference type="SAM" id="MobiDB-lite"/>
    </source>
</evidence>
<dbReference type="PROSITE" id="PS50090">
    <property type="entry name" value="MYB_LIKE"/>
    <property type="match status" value="2"/>
</dbReference>
<dbReference type="SMART" id="SM00717">
    <property type="entry name" value="SANT"/>
    <property type="match status" value="2"/>
</dbReference>
<proteinExistence type="predicted"/>
<dbReference type="EMBL" id="OZ021742">
    <property type="protein sequence ID" value="CAK9327068.1"/>
    <property type="molecule type" value="Genomic_DNA"/>
</dbReference>
<keyword evidence="3" id="KW-0805">Transcription regulation</keyword>
<reference evidence="10 11" key="1">
    <citation type="submission" date="2024-03" db="EMBL/GenBank/DDBJ databases">
        <authorList>
            <person name="Gkanogiannis A."/>
            <person name="Becerra Lopez-Lavalle L."/>
        </authorList>
    </citation>
    <scope>NUCLEOTIDE SEQUENCE [LARGE SCALE GENOMIC DNA]</scope>
</reference>
<feature type="domain" description="Myb-like" evidence="8">
    <location>
        <begin position="70"/>
        <end position="120"/>
    </location>
</feature>
<evidence type="ECO:0000256" key="4">
    <source>
        <dbReference type="ARBA" id="ARBA00023125"/>
    </source>
</evidence>
<protein>
    <submittedName>
        <fullName evidence="10">Uncharacterized protein</fullName>
    </submittedName>
</protein>